<name>X0VZD0_9ZZZZ</name>
<dbReference type="InterPro" id="IPR036465">
    <property type="entry name" value="vWFA_dom_sf"/>
</dbReference>
<organism evidence="1">
    <name type="scientific">marine sediment metagenome</name>
    <dbReference type="NCBI Taxonomy" id="412755"/>
    <lineage>
        <taxon>unclassified sequences</taxon>
        <taxon>metagenomes</taxon>
        <taxon>ecological metagenomes</taxon>
    </lineage>
</organism>
<dbReference type="EMBL" id="BARS01021634">
    <property type="protein sequence ID" value="GAG05836.1"/>
    <property type="molecule type" value="Genomic_DNA"/>
</dbReference>
<sequence>DTKLRDYLHSLSVTDSAIAGRKIQDIGGDAKEDGARAIQDISNHFNWRSGASRAILFLGDEPLEGGEPQDSADKEKADDAINVANKTNVTVFTYAGSGIENYYDQSTGILAVNEYARVASATGGLSYSYTAGDIVEFQKILEEIICASAGARCSPVQLPEIRPCFTLNWGDGPSDRIETDDVEVLCLTASNPYTNVTLKNVTAFLIILSSTGFPDKLPDGTPSVMIKPYSMICFGDLAPCGHNNSEVPSSVSREIVLMSRGAKEDTYYVFVA</sequence>
<reference evidence="1" key="1">
    <citation type="journal article" date="2014" name="Front. Microbiol.">
        <title>High frequency of phylogenetically diverse reductive dehalogenase-homologous genes in deep subseafloor sedimentary metagenomes.</title>
        <authorList>
            <person name="Kawai M."/>
            <person name="Futagami T."/>
            <person name="Toyoda A."/>
            <person name="Takaki Y."/>
            <person name="Nishi S."/>
            <person name="Hori S."/>
            <person name="Arai W."/>
            <person name="Tsubouchi T."/>
            <person name="Morono Y."/>
            <person name="Uchiyama I."/>
            <person name="Ito T."/>
            <person name="Fujiyama A."/>
            <person name="Inagaki F."/>
            <person name="Takami H."/>
        </authorList>
    </citation>
    <scope>NUCLEOTIDE SEQUENCE</scope>
    <source>
        <strain evidence="1">Expedition CK06-06</strain>
    </source>
</reference>
<dbReference type="AlphaFoldDB" id="X0VZD0"/>
<comment type="caution">
    <text evidence="1">The sequence shown here is derived from an EMBL/GenBank/DDBJ whole genome shotgun (WGS) entry which is preliminary data.</text>
</comment>
<accession>X0VZD0</accession>
<feature type="non-terminal residue" evidence="1">
    <location>
        <position position="272"/>
    </location>
</feature>
<dbReference type="SUPFAM" id="SSF53300">
    <property type="entry name" value="vWA-like"/>
    <property type="match status" value="1"/>
</dbReference>
<protein>
    <recommendedName>
        <fullName evidence="2">VWFA domain-containing protein</fullName>
    </recommendedName>
</protein>
<gene>
    <name evidence="1" type="ORF">S01H1_34709</name>
</gene>
<evidence type="ECO:0008006" key="2">
    <source>
        <dbReference type="Google" id="ProtNLM"/>
    </source>
</evidence>
<proteinExistence type="predicted"/>
<dbReference type="Gene3D" id="3.40.50.410">
    <property type="entry name" value="von Willebrand factor, type A domain"/>
    <property type="match status" value="1"/>
</dbReference>
<evidence type="ECO:0000313" key="1">
    <source>
        <dbReference type="EMBL" id="GAG05836.1"/>
    </source>
</evidence>
<feature type="non-terminal residue" evidence="1">
    <location>
        <position position="1"/>
    </location>
</feature>